<sequence>MYHSASRKKRRADGYLLPDSWSESSPSMGKPAGASTQARWGLRVWLLWRTIGFVLGGAWEVRFSYTRGRRFYGKGGAPGVHSGGYSDQWKHTLRVQTRSRRVYNRGFFSTVRPTGYVGMQAESGQVGRFENARAQF</sequence>
<gene>
    <name evidence="1" type="ORF">SS50377_26219</name>
</gene>
<dbReference type="AlphaFoldDB" id="A0A9P8LPR8"/>
<dbReference type="GeneID" id="94300242"/>
<protein>
    <submittedName>
        <fullName evidence="1">Uncharacterized protein</fullName>
    </submittedName>
</protein>
<keyword evidence="2" id="KW-1185">Reference proteome</keyword>
<proteinExistence type="predicted"/>
<dbReference type="Proteomes" id="UP000018208">
    <property type="component" value="Unassembled WGS sequence"/>
</dbReference>
<dbReference type="KEGG" id="ssao:94300242"/>
<reference evidence="1 2" key="1">
    <citation type="journal article" date="2014" name="PLoS Genet.">
        <title>The Genome of Spironucleus salmonicida Highlights a Fish Pathogen Adapted to Fluctuating Environments.</title>
        <authorList>
            <person name="Xu F."/>
            <person name="Jerlstrom-Hultqvist J."/>
            <person name="Einarsson E."/>
            <person name="Astvaldsson A."/>
            <person name="Svard S.G."/>
            <person name="Andersson J.O."/>
        </authorList>
    </citation>
    <scope>NUCLEOTIDE SEQUENCE [LARGE SCALE GENOMIC DNA]</scope>
    <source>
        <strain evidence="1 2">ATCC 50377</strain>
    </source>
</reference>
<name>A0A9P8LPR8_9EUKA</name>
<comment type="caution">
    <text evidence="1">The sequence shown here is derived from an EMBL/GenBank/DDBJ whole genome shotgun (WGS) entry which is preliminary data.</text>
</comment>
<organism evidence="1 2">
    <name type="scientific">Spironucleus salmonicida</name>
    <dbReference type="NCBI Taxonomy" id="348837"/>
    <lineage>
        <taxon>Eukaryota</taxon>
        <taxon>Metamonada</taxon>
        <taxon>Diplomonadida</taxon>
        <taxon>Hexamitidae</taxon>
        <taxon>Hexamitinae</taxon>
        <taxon>Spironucleus</taxon>
    </lineage>
</organism>
<dbReference type="RefSeq" id="XP_067762791.1">
    <property type="nucleotide sequence ID" value="XM_067910035.1"/>
</dbReference>
<evidence type="ECO:0000313" key="2">
    <source>
        <dbReference type="Proteomes" id="UP000018208"/>
    </source>
</evidence>
<accession>A0A9P8LPR8</accession>
<evidence type="ECO:0000313" key="1">
    <source>
        <dbReference type="EMBL" id="KAH0572018.1"/>
    </source>
</evidence>
<dbReference type="EMBL" id="AUWU02000006">
    <property type="protein sequence ID" value="KAH0572018.1"/>
    <property type="molecule type" value="Genomic_DNA"/>
</dbReference>